<reference evidence="3 4" key="1">
    <citation type="submission" date="2019-04" db="EMBL/GenBank/DDBJ databases">
        <title>Flavobacterium sp. nov. isolated from construction timber.</title>
        <authorList>
            <person name="Lin S.-Y."/>
            <person name="Chang C.-T."/>
            <person name="Young C.-C."/>
        </authorList>
    </citation>
    <scope>NUCLEOTIDE SEQUENCE [LARGE SCALE GENOMIC DNA]</scope>
    <source>
        <strain evidence="3 4">CC-CTC003</strain>
    </source>
</reference>
<dbReference type="NCBIfam" id="TIGR04183">
    <property type="entry name" value="Por_Secre_tail"/>
    <property type="match status" value="1"/>
</dbReference>
<dbReference type="InterPro" id="IPR026444">
    <property type="entry name" value="Secre_tail"/>
</dbReference>
<feature type="domain" description="Secretion system C-terminal sorting" evidence="2">
    <location>
        <begin position="489"/>
        <end position="554"/>
    </location>
</feature>
<gene>
    <name evidence="3" type="ORF">E6C50_06090</name>
</gene>
<proteinExistence type="predicted"/>
<evidence type="ECO:0000313" key="4">
    <source>
        <dbReference type="Proteomes" id="UP000307507"/>
    </source>
</evidence>
<dbReference type="Pfam" id="PF18962">
    <property type="entry name" value="Por_Secre_tail"/>
    <property type="match status" value="1"/>
</dbReference>
<dbReference type="OrthoDB" id="1447704at2"/>
<keyword evidence="4" id="KW-1185">Reference proteome</keyword>
<dbReference type="AlphaFoldDB" id="A0A4S3ZZC2"/>
<sequence length="558" mass="60083">MDAITLLFYKFRIYKKEVLKRIAFICWTVLLFGFSQSINARKLPCDNLPSLLLETNSITICSGNATPVVTLKSRVGDYDSYVWSPAAGVTGNVTTGWVFDPAETTTYTLTGSQFEEGCTKTITIKIYVLPNPEMNILEVPVICKGAVANLSVTTSGNVQVGRGQRKTMGFEEHSAFCSNKAQYWSQTVITAAELRLAGLQPGAITGIGYHLADSGNNGKVKNFSINMGTTPNTTLSGFVMTGLVQVFESSVYNYHKGWNIISFSIPYLWDGMSSIIIDIRQEGGDNFQNPATHYTEAENTTVWAATDIPSSSSVLTAMTPTPTLSKIRFDVQIEGQVITEDTLFTCTWTPGALTGASIAVSPSETTTYTVKGVNGSGCFTEKTVTVHVNATEAPEPPIGAAEQTINVGQLPEATIAKIAVVGENILWYATETDALSHSNPLSPDTSLINDKTYYAVNVADSCTSAPFAVTVKVALGTTSFVIPGLQYHPNPVTEKFVITHTDAIASVEVIDFVGKRVISLQPDQAKASVDMSALPAGIYMVKVQASGQFQSIKVIKNK</sequence>
<evidence type="ECO:0000256" key="1">
    <source>
        <dbReference type="ARBA" id="ARBA00022729"/>
    </source>
</evidence>
<dbReference type="Proteomes" id="UP000307507">
    <property type="component" value="Unassembled WGS sequence"/>
</dbReference>
<evidence type="ECO:0000313" key="3">
    <source>
        <dbReference type="EMBL" id="THF51333.1"/>
    </source>
</evidence>
<accession>A0A4S3ZZC2</accession>
<organism evidence="3 4">
    <name type="scientific">Flavobacterium supellecticarium</name>
    <dbReference type="NCBI Taxonomy" id="2565924"/>
    <lineage>
        <taxon>Bacteria</taxon>
        <taxon>Pseudomonadati</taxon>
        <taxon>Bacteroidota</taxon>
        <taxon>Flavobacteriia</taxon>
        <taxon>Flavobacteriales</taxon>
        <taxon>Flavobacteriaceae</taxon>
        <taxon>Flavobacterium</taxon>
    </lineage>
</organism>
<protein>
    <submittedName>
        <fullName evidence="3">T9SS type A sorting domain-containing protein</fullName>
    </submittedName>
</protein>
<evidence type="ECO:0000259" key="2">
    <source>
        <dbReference type="Pfam" id="PF18962"/>
    </source>
</evidence>
<keyword evidence="1" id="KW-0732">Signal</keyword>
<dbReference type="EMBL" id="SSNZ01000002">
    <property type="protein sequence ID" value="THF51333.1"/>
    <property type="molecule type" value="Genomic_DNA"/>
</dbReference>
<comment type="caution">
    <text evidence="3">The sequence shown here is derived from an EMBL/GenBank/DDBJ whole genome shotgun (WGS) entry which is preliminary data.</text>
</comment>
<name>A0A4S3ZZC2_9FLAO</name>